<keyword evidence="2" id="KW-1185">Reference proteome</keyword>
<dbReference type="AlphaFoldDB" id="A0A7M5X7S2"/>
<sequence length="409" mass="48664">MWEDNLSLGYLMLFNVYLAFNNGETIERQSTGSPSRHCLSHKTITIISDGVISNTIQYGLEGLVYHLRGMIEQEPCYTFYVYLSREQRFMKWTHKDETFQNRIENNNLILLSPNETLQVIKKYRELITTLRSTKQTLVYFTLSDLYKRNQGVFDSLRNLQVEDNVEVVVICVVATCPTQGEEWIPFYRILPYENTQSSQTTMQLYRNLKDLLKNPNFNRYEYTRAVNLPPELVINRECVKHNFIHIAMDKITDPFLPMAMKFIEQENIHRQKANLQPLAIVFQCSFAEKESLEFWGYYFHRIREHFKIHPGILVSSLPESPVLGTSYVYKAYNQMKNTRFYITTKEDVFNCRNIRKQQEDHIVYRFQSDGDWDFLTSCYKQPKLYKTRTFEHYDDLFKLINKDLCKRGN</sequence>
<name>A0A7M5X7S2_9CNID</name>
<dbReference type="RefSeq" id="XP_066917104.1">
    <property type="nucleotide sequence ID" value="XM_067061003.1"/>
</dbReference>
<dbReference type="Proteomes" id="UP000594262">
    <property type="component" value="Unplaced"/>
</dbReference>
<dbReference type="EnsemblMetazoa" id="CLYHEMT018863.1">
    <property type="protein sequence ID" value="CLYHEMP018863.1"/>
    <property type="gene ID" value="CLYHEMG018863"/>
</dbReference>
<reference evidence="1" key="1">
    <citation type="submission" date="2021-01" db="UniProtKB">
        <authorList>
            <consortium name="EnsemblMetazoa"/>
        </authorList>
    </citation>
    <scope>IDENTIFICATION</scope>
</reference>
<organism evidence="1 2">
    <name type="scientific">Clytia hemisphaerica</name>
    <dbReference type="NCBI Taxonomy" id="252671"/>
    <lineage>
        <taxon>Eukaryota</taxon>
        <taxon>Metazoa</taxon>
        <taxon>Cnidaria</taxon>
        <taxon>Hydrozoa</taxon>
        <taxon>Hydroidolina</taxon>
        <taxon>Leptothecata</taxon>
        <taxon>Obeliida</taxon>
        <taxon>Clytiidae</taxon>
        <taxon>Clytia</taxon>
    </lineage>
</organism>
<dbReference type="GeneID" id="136804295"/>
<proteinExistence type="predicted"/>
<accession>A0A7M5X7S2</accession>
<evidence type="ECO:0000313" key="1">
    <source>
        <dbReference type="EnsemblMetazoa" id="CLYHEMP018863.1"/>
    </source>
</evidence>
<protein>
    <submittedName>
        <fullName evidence="1">Uncharacterized protein</fullName>
    </submittedName>
</protein>
<evidence type="ECO:0000313" key="2">
    <source>
        <dbReference type="Proteomes" id="UP000594262"/>
    </source>
</evidence>